<reference evidence="2 3" key="1">
    <citation type="submission" date="2016-10" db="EMBL/GenBank/DDBJ databases">
        <authorList>
            <person name="de Groot N.N."/>
        </authorList>
    </citation>
    <scope>NUCLEOTIDE SEQUENCE [LARGE SCALE GENOMIC DNA]</scope>
    <source>
        <strain evidence="2 3">DSM 22187</strain>
    </source>
</reference>
<dbReference type="AlphaFoldDB" id="A0A1H6UTV4"/>
<dbReference type="STRING" id="1073996.SAMN05444271_11380"/>
<proteinExistence type="predicted"/>
<evidence type="ECO:0000313" key="3">
    <source>
        <dbReference type="Proteomes" id="UP000198888"/>
    </source>
</evidence>
<accession>A0A1H6UTV4</accession>
<dbReference type="KEGG" id="hae:halTADL_1611"/>
<dbReference type="EMBL" id="FNYR01000013">
    <property type="protein sequence ID" value="SEI95843.1"/>
    <property type="molecule type" value="Genomic_DNA"/>
</dbReference>
<dbReference type="Pfam" id="PF26467">
    <property type="entry name" value="DUF8143"/>
    <property type="match status" value="1"/>
</dbReference>
<dbReference type="Proteomes" id="UP000198888">
    <property type="component" value="Unassembled WGS sequence"/>
</dbReference>
<sequence>MIDLAIILLIAVGGPLLIWWGIRSETNDTPVTDRRSAEQAVRADTSTERDAQRETRAEHDPDETRL</sequence>
<evidence type="ECO:0000313" key="2">
    <source>
        <dbReference type="EMBL" id="SEI95843.1"/>
    </source>
</evidence>
<evidence type="ECO:0000256" key="1">
    <source>
        <dbReference type="SAM" id="MobiDB-lite"/>
    </source>
</evidence>
<dbReference type="RefSeq" id="WP_089672741.1">
    <property type="nucleotide sequence ID" value="NZ_CP024845.1"/>
</dbReference>
<feature type="compositionally biased region" description="Basic and acidic residues" evidence="1">
    <location>
        <begin position="45"/>
        <end position="66"/>
    </location>
</feature>
<accession>A0A2H4Q1Y7</accession>
<name>A0A1H6UTV4_9EURY</name>
<feature type="region of interest" description="Disordered" evidence="1">
    <location>
        <begin position="27"/>
        <end position="66"/>
    </location>
</feature>
<dbReference type="GeneID" id="35002401"/>
<gene>
    <name evidence="2" type="ORF">SAMN05444271_11380</name>
</gene>
<organism evidence="2 3">
    <name type="scientific">Halohasta litchfieldiae</name>
    <dbReference type="NCBI Taxonomy" id="1073996"/>
    <lineage>
        <taxon>Archaea</taxon>
        <taxon>Methanobacteriati</taxon>
        <taxon>Methanobacteriota</taxon>
        <taxon>Stenosarchaea group</taxon>
        <taxon>Halobacteria</taxon>
        <taxon>Halobacteriales</taxon>
        <taxon>Haloferacaceae</taxon>
        <taxon>Halohasta</taxon>
    </lineage>
</organism>
<dbReference type="InterPro" id="IPR058456">
    <property type="entry name" value="DUF8143"/>
</dbReference>
<protein>
    <submittedName>
        <fullName evidence="2">Uncharacterized protein</fullName>
    </submittedName>
</protein>
<keyword evidence="3" id="KW-1185">Reference proteome</keyword>